<dbReference type="InterPro" id="IPR015222">
    <property type="entry name" value="Tam41"/>
</dbReference>
<reference evidence="1 2" key="1">
    <citation type="journal article" date="2018" name="New Phytol.">
        <title>Phylogenomics of Endogonaceae and evolution of mycorrhizas within Mucoromycota.</title>
        <authorList>
            <person name="Chang Y."/>
            <person name="Desiro A."/>
            <person name="Na H."/>
            <person name="Sandor L."/>
            <person name="Lipzen A."/>
            <person name="Clum A."/>
            <person name="Barry K."/>
            <person name="Grigoriev I.V."/>
            <person name="Martin F.M."/>
            <person name="Stajich J.E."/>
            <person name="Smith M.E."/>
            <person name="Bonito G."/>
            <person name="Spatafora J.W."/>
        </authorList>
    </citation>
    <scope>NUCLEOTIDE SEQUENCE [LARGE SCALE GENOMIC DNA]</scope>
    <source>
        <strain evidence="1 2">GMNB39</strain>
    </source>
</reference>
<proteinExistence type="predicted"/>
<keyword evidence="2" id="KW-1185">Reference proteome</keyword>
<gene>
    <name evidence="1" type="ORF">BC936DRAFT_137016</name>
</gene>
<dbReference type="GO" id="GO:0016024">
    <property type="term" value="P:CDP-diacylglycerol biosynthetic process"/>
    <property type="evidence" value="ECO:0007669"/>
    <property type="project" value="UniProtKB-UniPathway"/>
</dbReference>
<dbReference type="EMBL" id="RBNI01010712">
    <property type="protein sequence ID" value="RUP43554.1"/>
    <property type="molecule type" value="Genomic_DNA"/>
</dbReference>
<dbReference type="Proteomes" id="UP000268093">
    <property type="component" value="Unassembled WGS sequence"/>
</dbReference>
<dbReference type="GO" id="GO:0032049">
    <property type="term" value="P:cardiolipin biosynthetic process"/>
    <property type="evidence" value="ECO:0007669"/>
    <property type="project" value="InterPro"/>
</dbReference>
<sequence>MPSLPNDRFYRAPCEVRRSPSCQGLCSCSDKQGSAVVTTIAHMEPAKRILRASASHLFRTLRPSSTTLLRPSRPSPPHLHLARHVTTISYPDLVLPPSHYTASAAAPANNHWPVRRPPSHFFNPTNIPGSPDFGANQDLRIDEETKQRLKAVLNTFRAPVRYAIAYGSGVFQQRGYETKKVGREINRSNVEMK</sequence>
<accession>A0A433CY88</accession>
<evidence type="ECO:0000313" key="1">
    <source>
        <dbReference type="EMBL" id="RUP43554.1"/>
    </source>
</evidence>
<evidence type="ECO:0000313" key="2">
    <source>
        <dbReference type="Proteomes" id="UP000268093"/>
    </source>
</evidence>
<dbReference type="UniPathway" id="UPA00557">
    <property type="reaction ID" value="UER00614"/>
</dbReference>
<name>A0A433CY88_9FUNG</name>
<dbReference type="GO" id="GO:0004605">
    <property type="term" value="F:phosphatidate cytidylyltransferase activity"/>
    <property type="evidence" value="ECO:0007669"/>
    <property type="project" value="InterPro"/>
</dbReference>
<organism evidence="1 2">
    <name type="scientific">Jimgerdemannia flammicorona</name>
    <dbReference type="NCBI Taxonomy" id="994334"/>
    <lineage>
        <taxon>Eukaryota</taxon>
        <taxon>Fungi</taxon>
        <taxon>Fungi incertae sedis</taxon>
        <taxon>Mucoromycota</taxon>
        <taxon>Mucoromycotina</taxon>
        <taxon>Endogonomycetes</taxon>
        <taxon>Endogonales</taxon>
        <taxon>Endogonaceae</taxon>
        <taxon>Jimgerdemannia</taxon>
    </lineage>
</organism>
<protein>
    <submittedName>
        <fullName evidence="1">Uncharacterized protein</fullName>
    </submittedName>
</protein>
<dbReference type="OrthoDB" id="341477at2759"/>
<comment type="caution">
    <text evidence="1">The sequence shown here is derived from an EMBL/GenBank/DDBJ whole genome shotgun (WGS) entry which is preliminary data.</text>
</comment>
<dbReference type="Pfam" id="PF09139">
    <property type="entry name" value="Tam41_Mmp37"/>
    <property type="match status" value="1"/>
</dbReference>
<dbReference type="AlphaFoldDB" id="A0A433CY88"/>